<organism evidence="1">
    <name type="scientific">Physcomitrium patens</name>
    <name type="common">Spreading-leaved earth moss</name>
    <name type="synonym">Physcomitrella patens</name>
    <dbReference type="NCBI Taxonomy" id="3218"/>
    <lineage>
        <taxon>Eukaryota</taxon>
        <taxon>Viridiplantae</taxon>
        <taxon>Streptophyta</taxon>
        <taxon>Embryophyta</taxon>
        <taxon>Bryophyta</taxon>
        <taxon>Bryophytina</taxon>
        <taxon>Bryopsida</taxon>
        <taxon>Funariidae</taxon>
        <taxon>Funariales</taxon>
        <taxon>Funariaceae</taxon>
        <taxon>Physcomitrium</taxon>
    </lineage>
</organism>
<protein>
    <submittedName>
        <fullName evidence="1 2">Uncharacterized protein</fullName>
    </submittedName>
</protein>
<dbReference type="EnsemblPlants" id="Pp3c18_7180V3.1">
    <property type="protein sequence ID" value="Pp3c18_7180V3.1"/>
    <property type="gene ID" value="Pp3c18_7180"/>
</dbReference>
<dbReference type="Proteomes" id="UP000006727">
    <property type="component" value="Chromosome 18"/>
</dbReference>
<dbReference type="AlphaFoldDB" id="A0A2K1J077"/>
<evidence type="ECO:0000313" key="2">
    <source>
        <dbReference type="EnsemblPlants" id="Pp3c18_7180V3.1"/>
    </source>
</evidence>
<name>A0A2K1J077_PHYPA</name>
<reference evidence="1 3" key="1">
    <citation type="journal article" date="2008" name="Science">
        <title>The Physcomitrella genome reveals evolutionary insights into the conquest of land by plants.</title>
        <authorList>
            <person name="Rensing S."/>
            <person name="Lang D."/>
            <person name="Zimmer A."/>
            <person name="Terry A."/>
            <person name="Salamov A."/>
            <person name="Shapiro H."/>
            <person name="Nishiyama T."/>
            <person name="Perroud P.-F."/>
            <person name="Lindquist E."/>
            <person name="Kamisugi Y."/>
            <person name="Tanahashi T."/>
            <person name="Sakakibara K."/>
            <person name="Fujita T."/>
            <person name="Oishi K."/>
            <person name="Shin-I T."/>
            <person name="Kuroki Y."/>
            <person name="Toyoda A."/>
            <person name="Suzuki Y."/>
            <person name="Hashimoto A."/>
            <person name="Yamaguchi K."/>
            <person name="Sugano A."/>
            <person name="Kohara Y."/>
            <person name="Fujiyama A."/>
            <person name="Anterola A."/>
            <person name="Aoki S."/>
            <person name="Ashton N."/>
            <person name="Barbazuk W.B."/>
            <person name="Barker E."/>
            <person name="Bennetzen J."/>
            <person name="Bezanilla M."/>
            <person name="Blankenship R."/>
            <person name="Cho S.H."/>
            <person name="Dutcher S."/>
            <person name="Estelle M."/>
            <person name="Fawcett J.A."/>
            <person name="Gundlach H."/>
            <person name="Hanada K."/>
            <person name="Heyl A."/>
            <person name="Hicks K.A."/>
            <person name="Hugh J."/>
            <person name="Lohr M."/>
            <person name="Mayer K."/>
            <person name="Melkozernov A."/>
            <person name="Murata T."/>
            <person name="Nelson D."/>
            <person name="Pils B."/>
            <person name="Prigge M."/>
            <person name="Reiss B."/>
            <person name="Renner T."/>
            <person name="Rombauts S."/>
            <person name="Rushton P."/>
            <person name="Sanderfoot A."/>
            <person name="Schween G."/>
            <person name="Shiu S.-H."/>
            <person name="Stueber K."/>
            <person name="Theodoulou F.L."/>
            <person name="Tu H."/>
            <person name="Van de Peer Y."/>
            <person name="Verrier P.J."/>
            <person name="Waters E."/>
            <person name="Wood A."/>
            <person name="Yang L."/>
            <person name="Cove D."/>
            <person name="Cuming A."/>
            <person name="Hasebe M."/>
            <person name="Lucas S."/>
            <person name="Mishler D.B."/>
            <person name="Reski R."/>
            <person name="Grigoriev I."/>
            <person name="Quatrano R.S."/>
            <person name="Boore J.L."/>
        </authorList>
    </citation>
    <scope>NUCLEOTIDE SEQUENCE [LARGE SCALE GENOMIC DNA]</scope>
    <source>
        <strain evidence="2 3">cv. Gransden 2004</strain>
    </source>
</reference>
<dbReference type="InParanoid" id="A0A2K1J077"/>
<accession>A0A2K1J077</accession>
<reference evidence="1 3" key="2">
    <citation type="journal article" date="2018" name="Plant J.">
        <title>The Physcomitrella patens chromosome-scale assembly reveals moss genome structure and evolution.</title>
        <authorList>
            <person name="Lang D."/>
            <person name="Ullrich K.K."/>
            <person name="Murat F."/>
            <person name="Fuchs J."/>
            <person name="Jenkins J."/>
            <person name="Haas F.B."/>
            <person name="Piednoel M."/>
            <person name="Gundlach H."/>
            <person name="Van Bel M."/>
            <person name="Meyberg R."/>
            <person name="Vives C."/>
            <person name="Morata J."/>
            <person name="Symeonidi A."/>
            <person name="Hiss M."/>
            <person name="Muchero W."/>
            <person name="Kamisugi Y."/>
            <person name="Saleh O."/>
            <person name="Blanc G."/>
            <person name="Decker E.L."/>
            <person name="van Gessel N."/>
            <person name="Grimwood J."/>
            <person name="Hayes R.D."/>
            <person name="Graham S.W."/>
            <person name="Gunter L.E."/>
            <person name="McDaniel S.F."/>
            <person name="Hoernstein S.N.W."/>
            <person name="Larsson A."/>
            <person name="Li F.W."/>
            <person name="Perroud P.F."/>
            <person name="Phillips J."/>
            <person name="Ranjan P."/>
            <person name="Rokshar D.S."/>
            <person name="Rothfels C.J."/>
            <person name="Schneider L."/>
            <person name="Shu S."/>
            <person name="Stevenson D.W."/>
            <person name="Thummler F."/>
            <person name="Tillich M."/>
            <person name="Villarreal Aguilar J.C."/>
            <person name="Widiez T."/>
            <person name="Wong G.K."/>
            <person name="Wymore A."/>
            <person name="Zhang Y."/>
            <person name="Zimmer A.D."/>
            <person name="Quatrano R.S."/>
            <person name="Mayer K.F.X."/>
            <person name="Goodstein D."/>
            <person name="Casacuberta J.M."/>
            <person name="Vandepoele K."/>
            <person name="Reski R."/>
            <person name="Cuming A.C."/>
            <person name="Tuskan G.A."/>
            <person name="Maumus F."/>
            <person name="Salse J."/>
            <person name="Schmutz J."/>
            <person name="Rensing S.A."/>
        </authorList>
    </citation>
    <scope>NUCLEOTIDE SEQUENCE [LARGE SCALE GENOMIC DNA]</scope>
    <source>
        <strain evidence="2 3">cv. Gransden 2004</strain>
    </source>
</reference>
<keyword evidence="3" id="KW-1185">Reference proteome</keyword>
<proteinExistence type="predicted"/>
<reference evidence="2" key="3">
    <citation type="submission" date="2020-12" db="UniProtKB">
        <authorList>
            <consortium name="EnsemblPlants"/>
        </authorList>
    </citation>
    <scope>IDENTIFICATION</scope>
</reference>
<dbReference type="Gramene" id="Pp3c18_7180V3.1">
    <property type="protein sequence ID" value="Pp3c18_7180V3.1"/>
    <property type="gene ID" value="Pp3c18_7180"/>
</dbReference>
<evidence type="ECO:0000313" key="3">
    <source>
        <dbReference type="Proteomes" id="UP000006727"/>
    </source>
</evidence>
<dbReference type="EMBL" id="ABEU02000018">
    <property type="protein sequence ID" value="PNR34936.1"/>
    <property type="molecule type" value="Genomic_DNA"/>
</dbReference>
<evidence type="ECO:0000313" key="1">
    <source>
        <dbReference type="EMBL" id="PNR34936.1"/>
    </source>
</evidence>
<sequence length="42" mass="4926">MLLVAGGPRKKVVFYAFILLTIVETHKKQMWNKRYYVTLIGV</sequence>
<gene>
    <name evidence="1" type="ORF">PHYPA_022835</name>
</gene>